<name>A0A6C0J5E7_9ZZZZ</name>
<dbReference type="GO" id="GO:0070733">
    <property type="term" value="F:AMPylase activity"/>
    <property type="evidence" value="ECO:0007669"/>
    <property type="project" value="TreeGrafter"/>
</dbReference>
<keyword evidence="8" id="KW-0460">Magnesium</keyword>
<evidence type="ECO:0000256" key="4">
    <source>
        <dbReference type="ARBA" id="ARBA00022695"/>
    </source>
</evidence>
<dbReference type="PANTHER" id="PTHR32057:SF14">
    <property type="entry name" value="PROTEIN ADENYLYLTRANSFERASE SELO, MITOCHONDRIAL"/>
    <property type="match status" value="1"/>
</dbReference>
<sequence>MTSNCPFNNGNGYGDGSAISIGHFKINHNIYELQLKGAGKRSFARGGDGRTVLRSSIREYLVSEAMFSLGIPTTRALSLYCCVSEKVKRQSYKEDDGKEHNNIAAIVCRVSPSFYRVGHLELLSLFKYIIRIEYSHLKGNIKSLVIDFLQEASHKFAKLVSKWQSVGYIQSNMNSDNASIGGRTIDYGPFGFMGV</sequence>
<dbReference type="InterPro" id="IPR003846">
    <property type="entry name" value="SelO"/>
</dbReference>
<dbReference type="PANTHER" id="PTHR32057">
    <property type="entry name" value="PROTEIN ADENYLYLTRANSFERASE SELO, MITOCHONDRIAL"/>
    <property type="match status" value="1"/>
</dbReference>
<accession>A0A6C0J5E7</accession>
<comment type="cofactor">
    <cofactor evidence="1">
        <name>Mg(2+)</name>
        <dbReference type="ChEBI" id="CHEBI:18420"/>
    </cofactor>
</comment>
<evidence type="ECO:0000256" key="6">
    <source>
        <dbReference type="ARBA" id="ARBA00022741"/>
    </source>
</evidence>
<evidence type="ECO:0000313" key="9">
    <source>
        <dbReference type="EMBL" id="QHU00533.1"/>
    </source>
</evidence>
<protein>
    <recommendedName>
        <fullName evidence="10">Selenoprotein O</fullName>
    </recommendedName>
</protein>
<keyword evidence="6" id="KW-0547">Nucleotide-binding</keyword>
<dbReference type="EMBL" id="MN740327">
    <property type="protein sequence ID" value="QHU00533.1"/>
    <property type="molecule type" value="Genomic_DNA"/>
</dbReference>
<keyword evidence="3" id="KW-0808">Transferase</keyword>
<evidence type="ECO:0008006" key="10">
    <source>
        <dbReference type="Google" id="ProtNLM"/>
    </source>
</evidence>
<keyword evidence="4" id="KW-0548">Nucleotidyltransferase</keyword>
<organism evidence="9">
    <name type="scientific">viral metagenome</name>
    <dbReference type="NCBI Taxonomy" id="1070528"/>
    <lineage>
        <taxon>unclassified sequences</taxon>
        <taxon>metagenomes</taxon>
        <taxon>organismal metagenomes</taxon>
    </lineage>
</organism>
<dbReference type="Pfam" id="PF02696">
    <property type="entry name" value="SelO"/>
    <property type="match status" value="1"/>
</dbReference>
<keyword evidence="5" id="KW-0479">Metal-binding</keyword>
<proteinExistence type="inferred from homology"/>
<keyword evidence="7" id="KW-0067">ATP-binding</keyword>
<reference evidence="9" key="1">
    <citation type="journal article" date="2020" name="Nature">
        <title>Giant virus diversity and host interactions through global metagenomics.</title>
        <authorList>
            <person name="Schulz F."/>
            <person name="Roux S."/>
            <person name="Paez-Espino D."/>
            <person name="Jungbluth S."/>
            <person name="Walsh D.A."/>
            <person name="Denef V.J."/>
            <person name="McMahon K.D."/>
            <person name="Konstantinidis K.T."/>
            <person name="Eloe-Fadrosh E.A."/>
            <person name="Kyrpides N.C."/>
            <person name="Woyke T."/>
        </authorList>
    </citation>
    <scope>NUCLEOTIDE SEQUENCE</scope>
    <source>
        <strain evidence="9">GVMAG-M-3300025860-20</strain>
    </source>
</reference>
<evidence type="ECO:0000256" key="3">
    <source>
        <dbReference type="ARBA" id="ARBA00022679"/>
    </source>
</evidence>
<dbReference type="GO" id="GO:0005524">
    <property type="term" value="F:ATP binding"/>
    <property type="evidence" value="ECO:0007669"/>
    <property type="project" value="UniProtKB-KW"/>
</dbReference>
<evidence type="ECO:0000256" key="8">
    <source>
        <dbReference type="ARBA" id="ARBA00022842"/>
    </source>
</evidence>
<evidence type="ECO:0000256" key="1">
    <source>
        <dbReference type="ARBA" id="ARBA00001946"/>
    </source>
</evidence>
<evidence type="ECO:0000256" key="5">
    <source>
        <dbReference type="ARBA" id="ARBA00022723"/>
    </source>
</evidence>
<evidence type="ECO:0000256" key="2">
    <source>
        <dbReference type="ARBA" id="ARBA00009747"/>
    </source>
</evidence>
<comment type="similarity">
    <text evidence="2">Belongs to the SELO family.</text>
</comment>
<dbReference type="AlphaFoldDB" id="A0A6C0J5E7"/>
<dbReference type="GO" id="GO:0046872">
    <property type="term" value="F:metal ion binding"/>
    <property type="evidence" value="ECO:0007669"/>
    <property type="project" value="UniProtKB-KW"/>
</dbReference>
<evidence type="ECO:0000256" key="7">
    <source>
        <dbReference type="ARBA" id="ARBA00022840"/>
    </source>
</evidence>